<dbReference type="KEGG" id="saci:Sinac_2048"/>
<proteinExistence type="predicted"/>
<protein>
    <submittedName>
        <fullName evidence="2">Uncharacterized protein</fullName>
    </submittedName>
</protein>
<evidence type="ECO:0000313" key="3">
    <source>
        <dbReference type="Proteomes" id="UP000010798"/>
    </source>
</evidence>
<dbReference type="HOGENOM" id="CLU_891093_0_0_0"/>
<dbReference type="EMBL" id="CP003364">
    <property type="protein sequence ID" value="AGA26391.1"/>
    <property type="molecule type" value="Genomic_DNA"/>
</dbReference>
<evidence type="ECO:0000256" key="1">
    <source>
        <dbReference type="SAM" id="MobiDB-lite"/>
    </source>
</evidence>
<dbReference type="AlphaFoldDB" id="L0DCN2"/>
<name>L0DCN2_SINAD</name>
<gene>
    <name evidence="2" type="ordered locus">Sinac_2048</name>
</gene>
<keyword evidence="3" id="KW-1185">Reference proteome</keyword>
<dbReference type="Proteomes" id="UP000010798">
    <property type="component" value="Chromosome"/>
</dbReference>
<feature type="compositionally biased region" description="Basic residues" evidence="1">
    <location>
        <begin position="289"/>
        <end position="299"/>
    </location>
</feature>
<feature type="compositionally biased region" description="Basic and acidic residues" evidence="1">
    <location>
        <begin position="247"/>
        <end position="264"/>
    </location>
</feature>
<feature type="compositionally biased region" description="Basic residues" evidence="1">
    <location>
        <begin position="265"/>
        <end position="280"/>
    </location>
</feature>
<accession>L0DCN2</accession>
<feature type="region of interest" description="Disordered" evidence="1">
    <location>
        <begin position="162"/>
        <end position="312"/>
    </location>
</feature>
<sequence>MLPGMNRGSPQSPARSRVESAGRRGYLSPASQMTATGPPGGVGKTLPTSPDSRGTMPENHTVRTTDLGHIIAAVAGGNRGQTETQRRARHDEVERTQRLLARAQAEVVRGDDEADEEFAVRRRPVDDAISTMILDNIPLVIGVARSFAARYVRNCVDIHRHDRGRRARPPQGDRRLRGRLQHPAVDLRQPLDTPGDPARGQDAQQCASTRRPACSSWCGPTAPPGSDDGRGRVRAARPRGVRPAGLGRKDHHELPGLRAGDPRQPRRQRRCHRRQQRPRLARVDLRVPRSLRRRARRVRAGAGRRVPGALAG</sequence>
<organism evidence="2 3">
    <name type="scientific">Singulisphaera acidiphila (strain ATCC BAA-1392 / DSM 18658 / VKM B-2454 / MOB10)</name>
    <dbReference type="NCBI Taxonomy" id="886293"/>
    <lineage>
        <taxon>Bacteria</taxon>
        <taxon>Pseudomonadati</taxon>
        <taxon>Planctomycetota</taxon>
        <taxon>Planctomycetia</taxon>
        <taxon>Isosphaerales</taxon>
        <taxon>Isosphaeraceae</taxon>
        <taxon>Singulisphaera</taxon>
    </lineage>
</organism>
<evidence type="ECO:0000313" key="2">
    <source>
        <dbReference type="EMBL" id="AGA26391.1"/>
    </source>
</evidence>
<feature type="compositionally biased region" description="Low complexity" evidence="1">
    <location>
        <begin position="300"/>
        <end position="312"/>
    </location>
</feature>
<feature type="region of interest" description="Disordered" evidence="1">
    <location>
        <begin position="1"/>
        <end position="60"/>
    </location>
</feature>
<reference evidence="2 3" key="1">
    <citation type="submission" date="2012-02" db="EMBL/GenBank/DDBJ databases">
        <title>Complete sequence of chromosome of Singulisphaera acidiphila DSM 18658.</title>
        <authorList>
            <consortium name="US DOE Joint Genome Institute (JGI-PGF)"/>
            <person name="Lucas S."/>
            <person name="Copeland A."/>
            <person name="Lapidus A."/>
            <person name="Glavina del Rio T."/>
            <person name="Dalin E."/>
            <person name="Tice H."/>
            <person name="Bruce D."/>
            <person name="Goodwin L."/>
            <person name="Pitluck S."/>
            <person name="Peters L."/>
            <person name="Ovchinnikova G."/>
            <person name="Chertkov O."/>
            <person name="Kyrpides N."/>
            <person name="Mavromatis K."/>
            <person name="Ivanova N."/>
            <person name="Brettin T."/>
            <person name="Detter J.C."/>
            <person name="Han C."/>
            <person name="Larimer F."/>
            <person name="Land M."/>
            <person name="Hauser L."/>
            <person name="Markowitz V."/>
            <person name="Cheng J.-F."/>
            <person name="Hugenholtz P."/>
            <person name="Woyke T."/>
            <person name="Wu D."/>
            <person name="Tindall B."/>
            <person name="Pomrenke H."/>
            <person name="Brambilla E."/>
            <person name="Klenk H.-P."/>
            <person name="Eisen J.A."/>
        </authorList>
    </citation>
    <scope>NUCLEOTIDE SEQUENCE [LARGE SCALE GENOMIC DNA]</scope>
    <source>
        <strain evidence="3">ATCC BAA-1392 / DSM 18658 / VKM B-2454 / MOB10</strain>
    </source>
</reference>